<dbReference type="Pfam" id="PF20789">
    <property type="entry name" value="4HBT_3C"/>
    <property type="match status" value="1"/>
</dbReference>
<comment type="caution">
    <text evidence="3">The sequence shown here is derived from an EMBL/GenBank/DDBJ whole genome shotgun (WGS) entry which is preliminary data.</text>
</comment>
<dbReference type="Pfam" id="PF13622">
    <property type="entry name" value="4HBT_3"/>
    <property type="match status" value="1"/>
</dbReference>
<proteinExistence type="predicted"/>
<gene>
    <name evidence="3" type="ORF">WKW80_32315</name>
</gene>
<evidence type="ECO:0000313" key="4">
    <source>
        <dbReference type="Proteomes" id="UP001363010"/>
    </source>
</evidence>
<feature type="domain" description="Acyl-CoA thioesterase-like N-terminal HotDog" evidence="1">
    <location>
        <begin position="24"/>
        <end position="104"/>
    </location>
</feature>
<sequence>MTDVRNAVFRTDGAAFIPGDAAIGPWSADALQGSATAALAVRILEADASTQGRQISRLSFDFWRPANRSPIEVQISTVRDGSKARTVAIDFEQQGKPVMRCSALLLRTGLTPELPSFEEEARFEPPEQGAEVPSAAFRMSPFFAGVGVRMARGQILEPGPAAAWMKLERPLVDDEAPSPLAQAASASDLVAGISQWVHPSKLGFVNADLTINLRRPPAGDWMLLDARTLPGPNGSGYATGALHDRSGPFGQCSSSLLFEVRG</sequence>
<dbReference type="RefSeq" id="WP_340367684.1">
    <property type="nucleotide sequence ID" value="NZ_JBBKZV010000038.1"/>
</dbReference>
<evidence type="ECO:0000259" key="1">
    <source>
        <dbReference type="Pfam" id="PF13622"/>
    </source>
</evidence>
<dbReference type="Gene3D" id="2.40.160.210">
    <property type="entry name" value="Acyl-CoA thioesterase, double hotdog domain"/>
    <property type="match status" value="1"/>
</dbReference>
<protein>
    <submittedName>
        <fullName evidence="3">Thioesterase family protein</fullName>
    </submittedName>
</protein>
<accession>A0ABU8W9C8</accession>
<dbReference type="EMBL" id="JBBKZV010000038">
    <property type="protein sequence ID" value="MEJ8826647.1"/>
    <property type="molecule type" value="Genomic_DNA"/>
</dbReference>
<dbReference type="InterPro" id="IPR029069">
    <property type="entry name" value="HotDog_dom_sf"/>
</dbReference>
<name>A0ABU8W9C8_9BURK</name>
<evidence type="ECO:0000259" key="2">
    <source>
        <dbReference type="Pfam" id="PF20789"/>
    </source>
</evidence>
<dbReference type="InterPro" id="IPR049450">
    <property type="entry name" value="ACOT8-like_C"/>
</dbReference>
<dbReference type="SUPFAM" id="SSF54637">
    <property type="entry name" value="Thioesterase/thiol ester dehydrase-isomerase"/>
    <property type="match status" value="2"/>
</dbReference>
<feature type="domain" description="Acyl-CoA thioesterase-like C-terminal" evidence="2">
    <location>
        <begin position="126"/>
        <end position="253"/>
    </location>
</feature>
<evidence type="ECO:0000313" key="3">
    <source>
        <dbReference type="EMBL" id="MEJ8826647.1"/>
    </source>
</evidence>
<dbReference type="InterPro" id="IPR042171">
    <property type="entry name" value="Acyl-CoA_hotdog"/>
</dbReference>
<organism evidence="3 4">
    <name type="scientific">Variovorax humicola</name>
    <dbReference type="NCBI Taxonomy" id="1769758"/>
    <lineage>
        <taxon>Bacteria</taxon>
        <taxon>Pseudomonadati</taxon>
        <taxon>Pseudomonadota</taxon>
        <taxon>Betaproteobacteria</taxon>
        <taxon>Burkholderiales</taxon>
        <taxon>Comamonadaceae</taxon>
        <taxon>Variovorax</taxon>
    </lineage>
</organism>
<keyword evidence="4" id="KW-1185">Reference proteome</keyword>
<dbReference type="Proteomes" id="UP001363010">
    <property type="component" value="Unassembled WGS sequence"/>
</dbReference>
<reference evidence="3 4" key="1">
    <citation type="submission" date="2024-03" db="EMBL/GenBank/DDBJ databases">
        <title>Novel species of the genus Variovorax.</title>
        <authorList>
            <person name="Liu Q."/>
            <person name="Xin Y.-H."/>
        </authorList>
    </citation>
    <scope>NUCLEOTIDE SEQUENCE [LARGE SCALE GENOMIC DNA]</scope>
    <source>
        <strain evidence="3 4">KACC 18501</strain>
    </source>
</reference>
<dbReference type="InterPro" id="IPR049449">
    <property type="entry name" value="TesB_ACOT8-like_N"/>
</dbReference>